<sequence length="281" mass="30275">MPRHPAACPPHHPATSRARPPAPDRAPRYRPPAPGRAPRHPGARPRSPAAAAAPLPGLASGAKTAQLRQPAQAKRAELKWKGKGKVVSKFEVHTGLNILRGIQMSKFDLSCVKQCESSIHFVNNIHSNFCHSFLPPPQVRARVSSSPFCPSLATPALLLPRPCGLLGRAPTPPPPPLQSTALAAPLPERDFSPFNVVAWHGNYVPYKYDLSRFCPFNTILFDHGDPSINTGLAKVDGFLPGGASLHSCMTPHGPDTKTYEATTAELVMPRTRRSHSGCVAH</sequence>
<dbReference type="EC" id="1.13.11.5" evidence="4"/>
<feature type="domain" description="Homogentisate 1,2-dioxygenase C-terminal" evidence="11">
    <location>
        <begin position="233"/>
        <end position="270"/>
    </location>
</feature>
<name>A0A368PYZ5_SETIT</name>
<dbReference type="InterPro" id="IPR046451">
    <property type="entry name" value="HgmA_C"/>
</dbReference>
<reference evidence="13" key="1">
    <citation type="journal article" date="2012" name="Nat. Biotechnol.">
        <title>Reference genome sequence of the model plant Setaria.</title>
        <authorList>
            <person name="Bennetzen J.L."/>
            <person name="Schmutz J."/>
            <person name="Wang H."/>
            <person name="Percifield R."/>
            <person name="Hawkins J."/>
            <person name="Pontaroli A.C."/>
            <person name="Estep M."/>
            <person name="Feng L."/>
            <person name="Vaughn J.N."/>
            <person name="Grimwood J."/>
            <person name="Jenkins J."/>
            <person name="Barry K."/>
            <person name="Lindquist E."/>
            <person name="Hellsten U."/>
            <person name="Deshpande S."/>
            <person name="Wang X."/>
            <person name="Wu X."/>
            <person name="Mitros T."/>
            <person name="Triplett J."/>
            <person name="Yang X."/>
            <person name="Ye C.Y."/>
            <person name="Mauro-Herrera M."/>
            <person name="Wang L."/>
            <person name="Li P."/>
            <person name="Sharma M."/>
            <person name="Sharma R."/>
            <person name="Ronald P.C."/>
            <person name="Panaud O."/>
            <person name="Kellogg E.A."/>
            <person name="Brutnell T.P."/>
            <person name="Doust A.N."/>
            <person name="Tuskan G.A."/>
            <person name="Rokhsar D."/>
            <person name="Devos K.M."/>
        </authorList>
    </citation>
    <scope>NUCLEOTIDE SEQUENCE [LARGE SCALE GENOMIC DNA]</scope>
    <source>
        <strain evidence="13">Yugu1</strain>
    </source>
</reference>
<dbReference type="SUPFAM" id="SSF51182">
    <property type="entry name" value="RmlC-like cupins"/>
    <property type="match status" value="1"/>
</dbReference>
<dbReference type="PANTHER" id="PTHR11056:SF0">
    <property type="entry name" value="HOMOGENTISATE 1,2-DIOXYGENASE"/>
    <property type="match status" value="1"/>
</dbReference>
<dbReference type="GO" id="GO:0006559">
    <property type="term" value="P:L-phenylalanine catabolic process"/>
    <property type="evidence" value="ECO:0007669"/>
    <property type="project" value="UniProtKB-UniPathway"/>
</dbReference>
<evidence type="ECO:0000259" key="11">
    <source>
        <dbReference type="Pfam" id="PF04209"/>
    </source>
</evidence>
<feature type="compositionally biased region" description="Pro residues" evidence="10">
    <location>
        <begin position="20"/>
        <end position="35"/>
    </location>
</feature>
<accession>A0A368PYZ5</accession>
<keyword evidence="5" id="KW-0479">Metal-binding</keyword>
<dbReference type="InterPro" id="IPR011051">
    <property type="entry name" value="RmlC_Cupin_sf"/>
</dbReference>
<dbReference type="AlphaFoldDB" id="A0A368PYZ5"/>
<dbReference type="Gene3D" id="2.60.120.10">
    <property type="entry name" value="Jelly Rolls"/>
    <property type="match status" value="1"/>
</dbReference>
<dbReference type="InterPro" id="IPR005708">
    <property type="entry name" value="Homogentis_dOase"/>
</dbReference>
<reference evidence="13" key="2">
    <citation type="submission" date="2015-07" db="EMBL/GenBank/DDBJ databases">
        <authorList>
            <person name="Noorani M."/>
        </authorList>
    </citation>
    <scope>NUCLEOTIDE SEQUENCE</scope>
    <source>
        <strain evidence="13">Yugu1</strain>
    </source>
</reference>
<gene>
    <name evidence="13" type="ORF">SETIT_2G150200v2</name>
</gene>
<evidence type="ECO:0000259" key="12">
    <source>
        <dbReference type="Pfam" id="PF20510"/>
    </source>
</evidence>
<evidence type="ECO:0000256" key="9">
    <source>
        <dbReference type="PIRSR" id="PIRSR605708-1"/>
    </source>
</evidence>
<dbReference type="InterPro" id="IPR014710">
    <property type="entry name" value="RmlC-like_jellyroll"/>
</dbReference>
<evidence type="ECO:0000256" key="4">
    <source>
        <dbReference type="ARBA" id="ARBA00013127"/>
    </source>
</evidence>
<keyword evidence="7" id="KW-0560">Oxidoreductase</keyword>
<dbReference type="GO" id="GO:0004411">
    <property type="term" value="F:homogentisate 1,2-dioxygenase activity"/>
    <property type="evidence" value="ECO:0007669"/>
    <property type="project" value="UniProtKB-EC"/>
</dbReference>
<evidence type="ECO:0000256" key="7">
    <source>
        <dbReference type="ARBA" id="ARBA00023002"/>
    </source>
</evidence>
<evidence type="ECO:0000256" key="1">
    <source>
        <dbReference type="ARBA" id="ARBA00001962"/>
    </source>
</evidence>
<evidence type="ECO:0000256" key="10">
    <source>
        <dbReference type="SAM" id="MobiDB-lite"/>
    </source>
</evidence>
<dbReference type="EMBL" id="CM003529">
    <property type="protein sequence ID" value="RCV10965.1"/>
    <property type="molecule type" value="Genomic_DNA"/>
</dbReference>
<keyword evidence="8" id="KW-0408">Iron</keyword>
<organism evidence="13">
    <name type="scientific">Setaria italica</name>
    <name type="common">Foxtail millet</name>
    <name type="synonym">Panicum italicum</name>
    <dbReference type="NCBI Taxonomy" id="4555"/>
    <lineage>
        <taxon>Eukaryota</taxon>
        <taxon>Viridiplantae</taxon>
        <taxon>Streptophyta</taxon>
        <taxon>Embryophyta</taxon>
        <taxon>Tracheophyta</taxon>
        <taxon>Spermatophyta</taxon>
        <taxon>Magnoliopsida</taxon>
        <taxon>Liliopsida</taxon>
        <taxon>Poales</taxon>
        <taxon>Poaceae</taxon>
        <taxon>PACMAD clade</taxon>
        <taxon>Panicoideae</taxon>
        <taxon>Panicodae</taxon>
        <taxon>Paniceae</taxon>
        <taxon>Cenchrinae</taxon>
        <taxon>Setaria</taxon>
    </lineage>
</organism>
<keyword evidence="6" id="KW-0223">Dioxygenase</keyword>
<evidence type="ECO:0000256" key="6">
    <source>
        <dbReference type="ARBA" id="ARBA00022964"/>
    </source>
</evidence>
<evidence type="ECO:0000256" key="2">
    <source>
        <dbReference type="ARBA" id="ARBA00004704"/>
    </source>
</evidence>
<proteinExistence type="inferred from homology"/>
<comment type="similarity">
    <text evidence="3">Belongs to the homogentisate dioxygenase family.</text>
</comment>
<dbReference type="OrthoDB" id="1689029at2759"/>
<dbReference type="Pfam" id="PF04209">
    <property type="entry name" value="HgmA_C"/>
    <property type="match status" value="1"/>
</dbReference>
<feature type="compositionally biased region" description="Low complexity" evidence="10">
    <location>
        <begin position="44"/>
        <end position="55"/>
    </location>
</feature>
<protein>
    <recommendedName>
        <fullName evidence="4">homogentisate 1,2-dioxygenase</fullName>
        <ecNumber evidence="4">1.13.11.5</ecNumber>
    </recommendedName>
</protein>
<dbReference type="GO" id="GO:0046872">
    <property type="term" value="F:metal ion binding"/>
    <property type="evidence" value="ECO:0007669"/>
    <property type="project" value="UniProtKB-KW"/>
</dbReference>
<comment type="cofactor">
    <cofactor evidence="1">
        <name>Fe cation</name>
        <dbReference type="ChEBI" id="CHEBI:24875"/>
    </cofactor>
</comment>
<evidence type="ECO:0000256" key="3">
    <source>
        <dbReference type="ARBA" id="ARBA00007757"/>
    </source>
</evidence>
<dbReference type="STRING" id="4555.A0A368PYZ5"/>
<dbReference type="Pfam" id="PF20510">
    <property type="entry name" value="HgmA_N"/>
    <property type="match status" value="1"/>
</dbReference>
<feature type="domain" description="Homogentisate 1,2-dioxygenase N-terminal" evidence="12">
    <location>
        <begin position="188"/>
        <end position="210"/>
    </location>
</feature>
<feature type="region of interest" description="Disordered" evidence="10">
    <location>
        <begin position="1"/>
        <end position="55"/>
    </location>
</feature>
<comment type="pathway">
    <text evidence="2">Amino-acid degradation; L-phenylalanine degradation; acetoacetate and fumarate from L-phenylalanine: step 4/6.</text>
</comment>
<evidence type="ECO:0000256" key="8">
    <source>
        <dbReference type="ARBA" id="ARBA00023004"/>
    </source>
</evidence>
<evidence type="ECO:0000256" key="5">
    <source>
        <dbReference type="ARBA" id="ARBA00022723"/>
    </source>
</evidence>
<dbReference type="PANTHER" id="PTHR11056">
    <property type="entry name" value="HOMOGENTISATE 1,2-DIOXYGENASE"/>
    <property type="match status" value="1"/>
</dbReference>
<evidence type="ECO:0000313" key="13">
    <source>
        <dbReference type="EMBL" id="RCV10965.1"/>
    </source>
</evidence>
<dbReference type="InterPro" id="IPR046452">
    <property type="entry name" value="HgmA_N"/>
</dbReference>
<dbReference type="GO" id="GO:0006570">
    <property type="term" value="P:tyrosine metabolic process"/>
    <property type="evidence" value="ECO:0007669"/>
    <property type="project" value="InterPro"/>
</dbReference>
<dbReference type="UniPathway" id="UPA00139">
    <property type="reaction ID" value="UER00339"/>
</dbReference>
<feature type="active site" description="Proton acceptor" evidence="9">
    <location>
        <position position="223"/>
    </location>
</feature>